<dbReference type="Gene3D" id="1.10.1200.20">
    <property type="entry name" value="Colicin E immunity protein"/>
    <property type="match status" value="1"/>
</dbReference>
<evidence type="ECO:0000256" key="3">
    <source>
        <dbReference type="SAM" id="MobiDB-lite"/>
    </source>
</evidence>
<sequence length="88" mass="9881">MQKKSSLSEYTEAEFIELIQAIGSCKTEQERDELLDRWDQLAPHPAGTDLLYYPEPGSDDSPEGITQTVKAWRAANGLPGFKETHQSK</sequence>
<dbReference type="SUPFAM" id="SSF47345">
    <property type="entry name" value="Colicin E immunity proteins"/>
    <property type="match status" value="1"/>
</dbReference>
<feature type="region of interest" description="Disordered" evidence="3">
    <location>
        <begin position="45"/>
        <end position="64"/>
    </location>
</feature>
<accession>A0A1Q8EJ21</accession>
<dbReference type="InterPro" id="IPR000290">
    <property type="entry name" value="Colicin_pyocin"/>
</dbReference>
<dbReference type="GO" id="GO:0030153">
    <property type="term" value="P:bacteriocin immunity"/>
    <property type="evidence" value="ECO:0007669"/>
    <property type="project" value="UniProtKB-KW"/>
</dbReference>
<dbReference type="PRINTS" id="PR01299">
    <property type="entry name" value="PYOCIN"/>
</dbReference>
<dbReference type="RefSeq" id="WP_075121550.1">
    <property type="nucleotide sequence ID" value="NZ_MSCT01000020.1"/>
</dbReference>
<gene>
    <name evidence="4" type="ORF">BTN82_23910</name>
</gene>
<evidence type="ECO:0000313" key="4">
    <source>
        <dbReference type="EMBL" id="OLF51793.1"/>
    </source>
</evidence>
<dbReference type="Pfam" id="PF01320">
    <property type="entry name" value="Colicin_Pyocin"/>
    <property type="match status" value="1"/>
</dbReference>
<dbReference type="OrthoDB" id="6810874at2"/>
<comment type="caution">
    <text evidence="4">The sequence shown here is derived from an EMBL/GenBank/DDBJ whole genome shotgun (WGS) entry which is preliminary data.</text>
</comment>
<dbReference type="AlphaFoldDB" id="A0A1Q8EJ21"/>
<dbReference type="Proteomes" id="UP000185578">
    <property type="component" value="Unassembled WGS sequence"/>
</dbReference>
<protein>
    <submittedName>
        <fullName evidence="4">Bacteriocin immunity protein</fullName>
    </submittedName>
</protein>
<proteinExistence type="inferred from homology"/>
<comment type="similarity">
    <text evidence="1">Belongs to the colicins ColE2/ColE8/ColE9 and pyocins S1/S2 family.</text>
</comment>
<evidence type="ECO:0000313" key="5">
    <source>
        <dbReference type="Proteomes" id="UP000185578"/>
    </source>
</evidence>
<name>A0A1Q8EJ21_9PSED</name>
<dbReference type="CDD" id="cd16363">
    <property type="entry name" value="Col_Im_like"/>
    <property type="match status" value="1"/>
</dbReference>
<dbReference type="GO" id="GO:0015643">
    <property type="term" value="F:toxic substance binding"/>
    <property type="evidence" value="ECO:0007669"/>
    <property type="project" value="InterPro"/>
</dbReference>
<evidence type="ECO:0000256" key="1">
    <source>
        <dbReference type="ARBA" id="ARBA00009346"/>
    </source>
</evidence>
<organism evidence="4 5">
    <name type="scientific">Pseudomonas chlororaphis</name>
    <dbReference type="NCBI Taxonomy" id="587753"/>
    <lineage>
        <taxon>Bacteria</taxon>
        <taxon>Pseudomonadati</taxon>
        <taxon>Pseudomonadota</taxon>
        <taxon>Gammaproteobacteria</taxon>
        <taxon>Pseudomonadales</taxon>
        <taxon>Pseudomonadaceae</taxon>
        <taxon>Pseudomonas</taxon>
    </lineage>
</organism>
<dbReference type="EMBL" id="MSCT01000020">
    <property type="protein sequence ID" value="OLF51793.1"/>
    <property type="molecule type" value="Genomic_DNA"/>
</dbReference>
<keyword evidence="2" id="KW-0079">Bacteriocin immunity</keyword>
<evidence type="ECO:0000256" key="2">
    <source>
        <dbReference type="ARBA" id="ARBA00023025"/>
    </source>
</evidence>
<dbReference type="InterPro" id="IPR035900">
    <property type="entry name" value="Colicin_E_sf"/>
</dbReference>
<reference evidence="4 5" key="1">
    <citation type="submission" date="2016-12" db="EMBL/GenBank/DDBJ databases">
        <authorList>
            <person name="Song W.-J."/>
            <person name="Kurnit D.M."/>
        </authorList>
    </citation>
    <scope>NUCLEOTIDE SEQUENCE [LARGE SCALE GENOMIC DNA]</scope>
    <source>
        <strain evidence="4 5">PCL1601</strain>
    </source>
</reference>